<protein>
    <submittedName>
        <fullName evidence="1">Uncharacterized protein</fullName>
    </submittedName>
</protein>
<evidence type="ECO:0000313" key="1">
    <source>
        <dbReference type="EMBL" id="KGN59747.1"/>
    </source>
</evidence>
<reference evidence="1 2" key="2">
    <citation type="journal article" date="2009" name="PLoS ONE">
        <title>An integrated genetic and cytogenetic map of the cucumber genome.</title>
        <authorList>
            <person name="Ren Y."/>
            <person name="Zhang Z."/>
            <person name="Liu J."/>
            <person name="Staub J.E."/>
            <person name="Han Y."/>
            <person name="Cheng Z."/>
            <person name="Li X."/>
            <person name="Lu J."/>
            <person name="Miao H."/>
            <person name="Kang H."/>
            <person name="Xie B."/>
            <person name="Gu X."/>
            <person name="Wang X."/>
            <person name="Du Y."/>
            <person name="Jin W."/>
            <person name="Huang S."/>
        </authorList>
    </citation>
    <scope>NUCLEOTIDE SEQUENCE [LARGE SCALE GENOMIC DNA]</scope>
    <source>
        <strain evidence="2">cv. 9930</strain>
    </source>
</reference>
<accession>A0A0A0LG94</accession>
<reference evidence="1 2" key="3">
    <citation type="journal article" date="2010" name="BMC Genomics">
        <title>Transcriptome sequencing and comparative analysis of cucumber flowers with different sex types.</title>
        <authorList>
            <person name="Guo S."/>
            <person name="Zheng Y."/>
            <person name="Joung J.G."/>
            <person name="Liu S."/>
            <person name="Zhang Z."/>
            <person name="Crasta O.R."/>
            <person name="Sobral B.W."/>
            <person name="Xu Y."/>
            <person name="Huang S."/>
            <person name="Fei Z."/>
        </authorList>
    </citation>
    <scope>NUCLEOTIDE SEQUENCE [LARGE SCALE GENOMIC DNA]</scope>
    <source>
        <strain evidence="2">cv. 9930</strain>
    </source>
</reference>
<dbReference type="AlphaFoldDB" id="A0A0A0LG94"/>
<proteinExistence type="predicted"/>
<organism evidence="1 2">
    <name type="scientific">Cucumis sativus</name>
    <name type="common">Cucumber</name>
    <dbReference type="NCBI Taxonomy" id="3659"/>
    <lineage>
        <taxon>Eukaryota</taxon>
        <taxon>Viridiplantae</taxon>
        <taxon>Streptophyta</taxon>
        <taxon>Embryophyta</taxon>
        <taxon>Tracheophyta</taxon>
        <taxon>Spermatophyta</taxon>
        <taxon>Magnoliopsida</taxon>
        <taxon>eudicotyledons</taxon>
        <taxon>Gunneridae</taxon>
        <taxon>Pentapetalae</taxon>
        <taxon>rosids</taxon>
        <taxon>fabids</taxon>
        <taxon>Cucurbitales</taxon>
        <taxon>Cucurbitaceae</taxon>
        <taxon>Benincaseae</taxon>
        <taxon>Cucumis</taxon>
    </lineage>
</organism>
<name>A0A0A0LG94_CUCSA</name>
<evidence type="ECO:0000313" key="2">
    <source>
        <dbReference type="Proteomes" id="UP000029981"/>
    </source>
</evidence>
<keyword evidence="2" id="KW-1185">Reference proteome</keyword>
<sequence>MGLTSTELEWPEPVLKRNGPIVEDRTGPFCLVGWWPQFGRGRLKPIAFRPILPLFLCPFFFS</sequence>
<dbReference type="EMBL" id="CM002924">
    <property type="protein sequence ID" value="KGN59747.1"/>
    <property type="molecule type" value="Genomic_DNA"/>
</dbReference>
<dbReference type="Gramene" id="KGN59747">
    <property type="protein sequence ID" value="KGN59747"/>
    <property type="gene ID" value="Csa_3G842685"/>
</dbReference>
<reference evidence="1 2" key="4">
    <citation type="journal article" date="2011" name="BMC Genomics">
        <title>RNA-Seq improves annotation of protein-coding genes in the cucumber genome.</title>
        <authorList>
            <person name="Li Z."/>
            <person name="Zhang Z."/>
            <person name="Yan P."/>
            <person name="Huang S."/>
            <person name="Fei Z."/>
            <person name="Lin K."/>
        </authorList>
    </citation>
    <scope>NUCLEOTIDE SEQUENCE [LARGE SCALE GENOMIC DNA]</scope>
    <source>
        <strain evidence="2">cv. 9930</strain>
    </source>
</reference>
<dbReference type="Proteomes" id="UP000029981">
    <property type="component" value="Chromosome 3"/>
</dbReference>
<gene>
    <name evidence="1" type="ORF">Csa_3G842685</name>
</gene>
<reference evidence="1 2" key="1">
    <citation type="journal article" date="2009" name="Nat. Genet.">
        <title>The genome of the cucumber, Cucumis sativus L.</title>
        <authorList>
            <person name="Huang S."/>
            <person name="Li R."/>
            <person name="Zhang Z."/>
            <person name="Li L."/>
            <person name="Gu X."/>
            <person name="Fan W."/>
            <person name="Lucas W.J."/>
            <person name="Wang X."/>
            <person name="Xie B."/>
            <person name="Ni P."/>
            <person name="Ren Y."/>
            <person name="Zhu H."/>
            <person name="Li J."/>
            <person name="Lin K."/>
            <person name="Jin W."/>
            <person name="Fei Z."/>
            <person name="Li G."/>
            <person name="Staub J."/>
            <person name="Kilian A."/>
            <person name="van der Vossen E.A."/>
            <person name="Wu Y."/>
            <person name="Guo J."/>
            <person name="He J."/>
            <person name="Jia Z."/>
            <person name="Ren Y."/>
            <person name="Tian G."/>
            <person name="Lu Y."/>
            <person name="Ruan J."/>
            <person name="Qian W."/>
            <person name="Wang M."/>
            <person name="Huang Q."/>
            <person name="Li B."/>
            <person name="Xuan Z."/>
            <person name="Cao J."/>
            <person name="Asan"/>
            <person name="Wu Z."/>
            <person name="Zhang J."/>
            <person name="Cai Q."/>
            <person name="Bai Y."/>
            <person name="Zhao B."/>
            <person name="Han Y."/>
            <person name="Li Y."/>
            <person name="Li X."/>
            <person name="Wang S."/>
            <person name="Shi Q."/>
            <person name="Liu S."/>
            <person name="Cho W.K."/>
            <person name="Kim J.Y."/>
            <person name="Xu Y."/>
            <person name="Heller-Uszynska K."/>
            <person name="Miao H."/>
            <person name="Cheng Z."/>
            <person name="Zhang S."/>
            <person name="Wu J."/>
            <person name="Yang Y."/>
            <person name="Kang H."/>
            <person name="Li M."/>
            <person name="Liang H."/>
            <person name="Ren X."/>
            <person name="Shi Z."/>
            <person name="Wen M."/>
            <person name="Jian M."/>
            <person name="Yang H."/>
            <person name="Zhang G."/>
            <person name="Yang Z."/>
            <person name="Chen R."/>
            <person name="Liu S."/>
            <person name="Li J."/>
            <person name="Ma L."/>
            <person name="Liu H."/>
            <person name="Zhou Y."/>
            <person name="Zhao J."/>
            <person name="Fang X."/>
            <person name="Li G."/>
            <person name="Fang L."/>
            <person name="Li Y."/>
            <person name="Liu D."/>
            <person name="Zheng H."/>
            <person name="Zhang Y."/>
            <person name="Qin N."/>
            <person name="Li Z."/>
            <person name="Yang G."/>
            <person name="Yang S."/>
            <person name="Bolund L."/>
            <person name="Kristiansen K."/>
            <person name="Zheng H."/>
            <person name="Li S."/>
            <person name="Zhang X."/>
            <person name="Yang H."/>
            <person name="Wang J."/>
            <person name="Sun R."/>
            <person name="Zhang B."/>
            <person name="Jiang S."/>
            <person name="Wang J."/>
            <person name="Du Y."/>
            <person name="Li S."/>
        </authorList>
    </citation>
    <scope>NUCLEOTIDE SEQUENCE [LARGE SCALE GENOMIC DNA]</scope>
    <source>
        <strain evidence="2">cv. 9930</strain>
    </source>
</reference>